<reference evidence="4" key="2">
    <citation type="submission" date="2015-01" db="EMBL/GenBank/DDBJ databases">
        <title>Evolutionary Origins and Diversification of the Mycorrhizal Mutualists.</title>
        <authorList>
            <consortium name="DOE Joint Genome Institute"/>
            <consortium name="Mycorrhizal Genomics Consortium"/>
            <person name="Kohler A."/>
            <person name="Kuo A."/>
            <person name="Nagy L.G."/>
            <person name="Floudas D."/>
            <person name="Copeland A."/>
            <person name="Barry K.W."/>
            <person name="Cichocki N."/>
            <person name="Veneault-Fourrey C."/>
            <person name="LaButti K."/>
            <person name="Lindquist E.A."/>
            <person name="Lipzen A."/>
            <person name="Lundell T."/>
            <person name="Morin E."/>
            <person name="Murat C."/>
            <person name="Riley R."/>
            <person name="Ohm R."/>
            <person name="Sun H."/>
            <person name="Tunlid A."/>
            <person name="Henrissat B."/>
            <person name="Grigoriev I.V."/>
            <person name="Hibbett D.S."/>
            <person name="Martin F."/>
        </authorList>
    </citation>
    <scope>NUCLEOTIDE SEQUENCE [LARGE SCALE GENOMIC DNA]</scope>
    <source>
        <strain evidence="4">441</strain>
    </source>
</reference>
<dbReference type="InterPro" id="IPR045340">
    <property type="entry name" value="DUF6533"/>
</dbReference>
<evidence type="ECO:0000256" key="1">
    <source>
        <dbReference type="SAM" id="Phobius"/>
    </source>
</evidence>
<sequence>MDRSKIAQFPSDTIAAYWILYVGRMSNTAALTVLIYEKFLILQEEIELVWCKRKSWITVFYFFNSWIAPLWIAFQLTTVALTGPSAMTVCIVTILGTNVVTLLMTLSVQVAMQLRVWAIYERSRKILWFLVILLCIESAAMVTLLAIMIANIKMLPIIFSPFGCAFETLPHYSSFFWVPAIIIESILCVLVLRKALGLLRARSGLSALLARDRLGKRHVDGPCGITDARRSELEVWCISLWFLRVFYLSW</sequence>
<dbReference type="EMBL" id="KN834072">
    <property type="protein sequence ID" value="KIK12546.1"/>
    <property type="molecule type" value="Genomic_DNA"/>
</dbReference>
<keyword evidence="4" id="KW-1185">Reference proteome</keyword>
<dbReference type="OrthoDB" id="3258294at2759"/>
<accession>A0A0C9Y6L7</accession>
<evidence type="ECO:0000259" key="2">
    <source>
        <dbReference type="Pfam" id="PF20151"/>
    </source>
</evidence>
<dbReference type="Pfam" id="PF20151">
    <property type="entry name" value="DUF6533"/>
    <property type="match status" value="1"/>
</dbReference>
<feature type="transmembrane region" description="Helical" evidence="1">
    <location>
        <begin position="56"/>
        <end position="74"/>
    </location>
</feature>
<feature type="transmembrane region" description="Helical" evidence="1">
    <location>
        <begin position="127"/>
        <end position="152"/>
    </location>
</feature>
<keyword evidence="1" id="KW-0472">Membrane</keyword>
<proteinExistence type="predicted"/>
<dbReference type="AlphaFoldDB" id="A0A0C9Y6L7"/>
<feature type="domain" description="DUF6533" evidence="2">
    <location>
        <begin position="27"/>
        <end position="68"/>
    </location>
</feature>
<evidence type="ECO:0000313" key="3">
    <source>
        <dbReference type="EMBL" id="KIK12546.1"/>
    </source>
</evidence>
<keyword evidence="1" id="KW-0812">Transmembrane</keyword>
<gene>
    <name evidence="3" type="ORF">PISMIDRAFT_689378</name>
</gene>
<organism evidence="3 4">
    <name type="scientific">Pisolithus microcarpus 441</name>
    <dbReference type="NCBI Taxonomy" id="765257"/>
    <lineage>
        <taxon>Eukaryota</taxon>
        <taxon>Fungi</taxon>
        <taxon>Dikarya</taxon>
        <taxon>Basidiomycota</taxon>
        <taxon>Agaricomycotina</taxon>
        <taxon>Agaricomycetes</taxon>
        <taxon>Agaricomycetidae</taxon>
        <taxon>Boletales</taxon>
        <taxon>Sclerodermatineae</taxon>
        <taxon>Pisolithaceae</taxon>
        <taxon>Pisolithus</taxon>
    </lineage>
</organism>
<protein>
    <recommendedName>
        <fullName evidence="2">DUF6533 domain-containing protein</fullName>
    </recommendedName>
</protein>
<evidence type="ECO:0000313" key="4">
    <source>
        <dbReference type="Proteomes" id="UP000054018"/>
    </source>
</evidence>
<dbReference type="Proteomes" id="UP000054018">
    <property type="component" value="Unassembled WGS sequence"/>
</dbReference>
<dbReference type="HOGENOM" id="CLU_1111749_0_0_1"/>
<feature type="transmembrane region" description="Helical" evidence="1">
    <location>
        <begin position="172"/>
        <end position="192"/>
    </location>
</feature>
<feature type="transmembrane region" description="Helical" evidence="1">
    <location>
        <begin position="86"/>
        <end position="106"/>
    </location>
</feature>
<keyword evidence="1" id="KW-1133">Transmembrane helix</keyword>
<reference evidence="3 4" key="1">
    <citation type="submission" date="2014-04" db="EMBL/GenBank/DDBJ databases">
        <authorList>
            <consortium name="DOE Joint Genome Institute"/>
            <person name="Kuo A."/>
            <person name="Kohler A."/>
            <person name="Costa M.D."/>
            <person name="Nagy L.G."/>
            <person name="Floudas D."/>
            <person name="Copeland A."/>
            <person name="Barry K.W."/>
            <person name="Cichocki N."/>
            <person name="Veneault-Fourrey C."/>
            <person name="LaButti K."/>
            <person name="Lindquist E.A."/>
            <person name="Lipzen A."/>
            <person name="Lundell T."/>
            <person name="Morin E."/>
            <person name="Murat C."/>
            <person name="Sun H."/>
            <person name="Tunlid A."/>
            <person name="Henrissat B."/>
            <person name="Grigoriev I.V."/>
            <person name="Hibbett D.S."/>
            <person name="Martin F."/>
            <person name="Nordberg H.P."/>
            <person name="Cantor M.N."/>
            <person name="Hua S.X."/>
        </authorList>
    </citation>
    <scope>NUCLEOTIDE SEQUENCE [LARGE SCALE GENOMIC DNA]</scope>
    <source>
        <strain evidence="3 4">441</strain>
    </source>
</reference>
<feature type="transmembrane region" description="Helical" evidence="1">
    <location>
        <begin position="15"/>
        <end position="36"/>
    </location>
</feature>
<name>A0A0C9Y6L7_9AGAM</name>